<gene>
    <name evidence="8" type="ORF">S01H4_11960</name>
</gene>
<sequence length="276" mass="31705">IMHEAMLYEKLPNSRVRCGTCQWRCNIAPGKFGVCRVYQNRDGTLYNLNYAKASSVAADPIEKKPLFHFFPGSLAFSIGGWGCNFHCQDCQNWEISCPADNEPWLGSQEVSPQAAIELAKRYQCQGIAWTYNEPSIWFEYTFDSAKLAKENNLYTVYVTNGFLTPEALDTIGPYLDAWRVDIKGFTDSLYRELAKINRWRGILEVAKRAKDKWNMHVEVVTNIIPTMNDDDSQLEGIANWIRDELGELTPWHVTRFYPHHHMTHLPPTPVSTLEHA</sequence>
<organism evidence="8">
    <name type="scientific">marine sediment metagenome</name>
    <dbReference type="NCBI Taxonomy" id="412755"/>
    <lineage>
        <taxon>unclassified sequences</taxon>
        <taxon>metagenomes</taxon>
        <taxon>ecological metagenomes</taxon>
    </lineage>
</organism>
<keyword evidence="4" id="KW-0479">Metal-binding</keyword>
<feature type="non-terminal residue" evidence="8">
    <location>
        <position position="1"/>
    </location>
</feature>
<evidence type="ECO:0000256" key="5">
    <source>
        <dbReference type="ARBA" id="ARBA00023004"/>
    </source>
</evidence>
<dbReference type="InterPro" id="IPR007197">
    <property type="entry name" value="rSAM"/>
</dbReference>
<feature type="non-terminal residue" evidence="8">
    <location>
        <position position="276"/>
    </location>
</feature>
<dbReference type="InterPro" id="IPR016431">
    <property type="entry name" value="Pyrv-formate_lyase-activ_prd"/>
</dbReference>
<dbReference type="GO" id="GO:0003824">
    <property type="term" value="F:catalytic activity"/>
    <property type="evidence" value="ECO:0007669"/>
    <property type="project" value="InterPro"/>
</dbReference>
<dbReference type="Pfam" id="PF04055">
    <property type="entry name" value="Radical_SAM"/>
    <property type="match status" value="1"/>
</dbReference>
<dbReference type="InterPro" id="IPR058240">
    <property type="entry name" value="rSAM_sf"/>
</dbReference>
<keyword evidence="5" id="KW-0408">Iron</keyword>
<dbReference type="EMBL" id="BART01004971">
    <property type="protein sequence ID" value="GAG59281.1"/>
    <property type="molecule type" value="Genomic_DNA"/>
</dbReference>
<dbReference type="GO" id="GO:0046872">
    <property type="term" value="F:metal ion binding"/>
    <property type="evidence" value="ECO:0007669"/>
    <property type="project" value="UniProtKB-KW"/>
</dbReference>
<evidence type="ECO:0000256" key="6">
    <source>
        <dbReference type="ARBA" id="ARBA00023014"/>
    </source>
</evidence>
<accession>X1AGU6</accession>
<evidence type="ECO:0000259" key="7">
    <source>
        <dbReference type="PROSITE" id="PS51918"/>
    </source>
</evidence>
<dbReference type="NCBIfam" id="TIGR04337">
    <property type="entry name" value="AmmeMemoSam_rS"/>
    <property type="match status" value="1"/>
</dbReference>
<dbReference type="GO" id="GO:0051539">
    <property type="term" value="F:4 iron, 4 sulfur cluster binding"/>
    <property type="evidence" value="ECO:0007669"/>
    <property type="project" value="UniProtKB-KW"/>
</dbReference>
<dbReference type="SFLD" id="SFLDS00029">
    <property type="entry name" value="Radical_SAM"/>
    <property type="match status" value="1"/>
</dbReference>
<comment type="cofactor">
    <cofactor evidence="1">
        <name>[4Fe-4S] cluster</name>
        <dbReference type="ChEBI" id="CHEBI:49883"/>
    </cofactor>
</comment>
<reference evidence="8" key="1">
    <citation type="journal article" date="2014" name="Front. Microbiol.">
        <title>High frequency of phylogenetically diverse reductive dehalogenase-homologous genes in deep subseafloor sedimentary metagenomes.</title>
        <authorList>
            <person name="Kawai M."/>
            <person name="Futagami T."/>
            <person name="Toyoda A."/>
            <person name="Takaki Y."/>
            <person name="Nishi S."/>
            <person name="Hori S."/>
            <person name="Arai W."/>
            <person name="Tsubouchi T."/>
            <person name="Morono Y."/>
            <person name="Uchiyama I."/>
            <person name="Ito T."/>
            <person name="Fujiyama A."/>
            <person name="Inagaki F."/>
            <person name="Takami H."/>
        </authorList>
    </citation>
    <scope>NUCLEOTIDE SEQUENCE</scope>
    <source>
        <strain evidence="8">Expedition CK06-06</strain>
    </source>
</reference>
<evidence type="ECO:0000256" key="1">
    <source>
        <dbReference type="ARBA" id="ARBA00001966"/>
    </source>
</evidence>
<evidence type="ECO:0000256" key="2">
    <source>
        <dbReference type="ARBA" id="ARBA00022485"/>
    </source>
</evidence>
<evidence type="ECO:0000256" key="3">
    <source>
        <dbReference type="ARBA" id="ARBA00022691"/>
    </source>
</evidence>
<dbReference type="PANTHER" id="PTHR30352:SF5">
    <property type="entry name" value="PYRUVATE FORMATE-LYASE 1-ACTIVATING ENZYME"/>
    <property type="match status" value="1"/>
</dbReference>
<dbReference type="InterPro" id="IPR034457">
    <property type="entry name" value="Organic_radical-activating"/>
</dbReference>
<keyword evidence="2" id="KW-0004">4Fe-4S</keyword>
<evidence type="ECO:0000256" key="4">
    <source>
        <dbReference type="ARBA" id="ARBA00022723"/>
    </source>
</evidence>
<keyword evidence="3" id="KW-0949">S-adenosyl-L-methionine</keyword>
<protein>
    <recommendedName>
        <fullName evidence="7">Radical SAM core domain-containing protein</fullName>
    </recommendedName>
</protein>
<dbReference type="CDD" id="cd01335">
    <property type="entry name" value="Radical_SAM"/>
    <property type="match status" value="1"/>
</dbReference>
<dbReference type="SFLD" id="SFLDG01101">
    <property type="entry name" value="Uncharacterised_Radical_SAM_Su"/>
    <property type="match status" value="1"/>
</dbReference>
<dbReference type="InterPro" id="IPR027596">
    <property type="entry name" value="AmmeMemoSam_rS"/>
</dbReference>
<feature type="domain" description="Radical SAM core" evidence="7">
    <location>
        <begin position="68"/>
        <end position="276"/>
    </location>
</feature>
<dbReference type="PANTHER" id="PTHR30352">
    <property type="entry name" value="PYRUVATE FORMATE-LYASE-ACTIVATING ENZYME"/>
    <property type="match status" value="1"/>
</dbReference>
<keyword evidence="6" id="KW-0411">Iron-sulfur</keyword>
<name>X1AGU6_9ZZZZ</name>
<evidence type="ECO:0000313" key="8">
    <source>
        <dbReference type="EMBL" id="GAG59281.1"/>
    </source>
</evidence>
<comment type="caution">
    <text evidence="8">The sequence shown here is derived from an EMBL/GenBank/DDBJ whole genome shotgun (WGS) entry which is preliminary data.</text>
</comment>
<dbReference type="SUPFAM" id="SSF102114">
    <property type="entry name" value="Radical SAM enzymes"/>
    <property type="match status" value="1"/>
</dbReference>
<dbReference type="PIRSF" id="PIRSF004869">
    <property type="entry name" value="PflX_prd"/>
    <property type="match status" value="1"/>
</dbReference>
<proteinExistence type="predicted"/>
<dbReference type="Gene3D" id="3.20.20.70">
    <property type="entry name" value="Aldolase class I"/>
    <property type="match status" value="1"/>
</dbReference>
<dbReference type="InterPro" id="IPR013785">
    <property type="entry name" value="Aldolase_TIM"/>
</dbReference>
<dbReference type="AlphaFoldDB" id="X1AGU6"/>
<dbReference type="PROSITE" id="PS51918">
    <property type="entry name" value="RADICAL_SAM"/>
    <property type="match status" value="1"/>
</dbReference>